<keyword evidence="5" id="KW-1185">Reference proteome</keyword>
<dbReference type="SUPFAM" id="SSF56349">
    <property type="entry name" value="DNA breaking-rejoining enzymes"/>
    <property type="match status" value="1"/>
</dbReference>
<keyword evidence="1" id="KW-0229">DNA integration</keyword>
<evidence type="ECO:0000313" key="4">
    <source>
        <dbReference type="EMBL" id="MDD1796269.1"/>
    </source>
</evidence>
<keyword evidence="2" id="KW-0233">DNA recombination</keyword>
<dbReference type="EMBL" id="JAJUBC010000048">
    <property type="protein sequence ID" value="MDD1796269.1"/>
    <property type="molecule type" value="Genomic_DNA"/>
</dbReference>
<dbReference type="Gene3D" id="1.10.443.10">
    <property type="entry name" value="Intergrase catalytic core"/>
    <property type="match status" value="1"/>
</dbReference>
<dbReference type="InterPro" id="IPR011010">
    <property type="entry name" value="DNA_brk_join_enz"/>
</dbReference>
<dbReference type="InterPro" id="IPR050090">
    <property type="entry name" value="Tyrosine_recombinase_XerCD"/>
</dbReference>
<evidence type="ECO:0000256" key="1">
    <source>
        <dbReference type="ARBA" id="ARBA00022908"/>
    </source>
</evidence>
<evidence type="ECO:0000313" key="5">
    <source>
        <dbReference type="Proteomes" id="UP001149400"/>
    </source>
</evidence>
<gene>
    <name evidence="4" type="ORF">LRP50_24415</name>
</gene>
<dbReference type="InterPro" id="IPR002104">
    <property type="entry name" value="Integrase_catalytic"/>
</dbReference>
<sequence length="401" mass="46563">MVFVVKSSSIEVPRIHPYSSSETPILLKGYPTFYSSDYQYLMPVNLWMNYLVNGRKSKDLNSAVRALKRYWSFLEKNELDWDVFPKSKFLRPTYRFRNDDLLANARAGNIRFSTASLYMLHVIKFYEWCIANQVLDLSEDEKPFEYELVKVRNQGMMSHLRPHFLVTSTDLRIRIPKKADIQSLNPLTRDELAYFGRALSHFGIEFIIHQLLQIHSGLRIEEACTFPLSTAIEELGTLSYSEVNIGPVNGVATKYGKERKVEIPSKLAAMINAYANSNRRKKRLKGKESAFLLVTKNGTRFTSNNVHQSFRRLKERIQEESGNPFNHKSHDLRATYCTYRLSSLLEHGLQKDAVLQMMAWMGHNNETTTWKYVDYLEREKTVQSATSLLDKILEEAIYEEA</sequence>
<name>A0ABT5R7L8_9GAMM</name>
<dbReference type="RefSeq" id="WP_274167021.1">
    <property type="nucleotide sequence ID" value="NZ_JAJUBC010000048.1"/>
</dbReference>
<dbReference type="Pfam" id="PF00589">
    <property type="entry name" value="Phage_integrase"/>
    <property type="match status" value="1"/>
</dbReference>
<proteinExistence type="predicted"/>
<feature type="domain" description="Tyr recombinase" evidence="3">
    <location>
        <begin position="182"/>
        <end position="387"/>
    </location>
</feature>
<dbReference type="Proteomes" id="UP001149400">
    <property type="component" value="Unassembled WGS sequence"/>
</dbReference>
<organism evidence="4 5">
    <name type="scientific">Enterovibrio gelatinilyticus</name>
    <dbReference type="NCBI Taxonomy" id="2899819"/>
    <lineage>
        <taxon>Bacteria</taxon>
        <taxon>Pseudomonadati</taxon>
        <taxon>Pseudomonadota</taxon>
        <taxon>Gammaproteobacteria</taxon>
        <taxon>Vibrionales</taxon>
        <taxon>Vibrionaceae</taxon>
        <taxon>Enterovibrio</taxon>
    </lineage>
</organism>
<protein>
    <submittedName>
        <fullName evidence="4">Site-specific integrase</fullName>
    </submittedName>
</protein>
<dbReference type="InterPro" id="IPR013762">
    <property type="entry name" value="Integrase-like_cat_sf"/>
</dbReference>
<dbReference type="PROSITE" id="PS51898">
    <property type="entry name" value="TYR_RECOMBINASE"/>
    <property type="match status" value="1"/>
</dbReference>
<comment type="caution">
    <text evidence="4">The sequence shown here is derived from an EMBL/GenBank/DDBJ whole genome shotgun (WGS) entry which is preliminary data.</text>
</comment>
<reference evidence="4" key="1">
    <citation type="submission" date="2021-12" db="EMBL/GenBank/DDBJ databases">
        <title>Enterovibrio ZSDZ35 sp. nov. and Enterovibrio ZSDZ42 sp. nov., isolated from coastal seawater in Qingdao.</title>
        <authorList>
            <person name="Zhang P."/>
        </authorList>
    </citation>
    <scope>NUCLEOTIDE SEQUENCE</scope>
    <source>
        <strain evidence="4">ZSDZ42</strain>
    </source>
</reference>
<dbReference type="PANTHER" id="PTHR30349">
    <property type="entry name" value="PHAGE INTEGRASE-RELATED"/>
    <property type="match status" value="1"/>
</dbReference>
<dbReference type="PANTHER" id="PTHR30349:SF64">
    <property type="entry name" value="PROPHAGE INTEGRASE INTD-RELATED"/>
    <property type="match status" value="1"/>
</dbReference>
<evidence type="ECO:0000256" key="2">
    <source>
        <dbReference type="ARBA" id="ARBA00023172"/>
    </source>
</evidence>
<dbReference type="CDD" id="cd00397">
    <property type="entry name" value="DNA_BRE_C"/>
    <property type="match status" value="1"/>
</dbReference>
<accession>A0ABT5R7L8</accession>
<evidence type="ECO:0000259" key="3">
    <source>
        <dbReference type="PROSITE" id="PS51898"/>
    </source>
</evidence>